<evidence type="ECO:0000256" key="3">
    <source>
        <dbReference type="ARBA" id="ARBA00023082"/>
    </source>
</evidence>
<dbReference type="OrthoDB" id="9797134at2"/>
<sequence>MPHNANLSVHHDVMHSLYINHHNWLYAWIRKRLDNQCDAADLTQDTFLRIHAKQNADTINEPKAYLATIAKGLVGHFYRRKSLEQAYLELLAEQPESFAISAESKSIILQTLEEIDALLSALPSNVKQVFLMSIIEGKKYQQIADEMNLSLATVKRYMKQAYVKCFILMESNFFE</sequence>
<proteinExistence type="inferred from homology"/>
<dbReference type="Gene3D" id="1.10.1740.10">
    <property type="match status" value="1"/>
</dbReference>
<evidence type="ECO:0000313" key="8">
    <source>
        <dbReference type="Proteomes" id="UP000252792"/>
    </source>
</evidence>
<comment type="similarity">
    <text evidence="1">Belongs to the sigma-70 factor family. ECF subfamily.</text>
</comment>
<keyword evidence="8" id="KW-1185">Reference proteome</keyword>
<feature type="domain" description="RNA polymerase sigma-70 region 2" evidence="5">
    <location>
        <begin position="17"/>
        <end position="82"/>
    </location>
</feature>
<dbReference type="InterPro" id="IPR013249">
    <property type="entry name" value="RNA_pol_sigma70_r4_t2"/>
</dbReference>
<gene>
    <name evidence="7" type="ORF">DFP80_12138</name>
</gene>
<dbReference type="InterPro" id="IPR013325">
    <property type="entry name" value="RNA_pol_sigma_r2"/>
</dbReference>
<dbReference type="EMBL" id="QNSE01000021">
    <property type="protein sequence ID" value="RBP78250.1"/>
    <property type="molecule type" value="Genomic_DNA"/>
</dbReference>
<dbReference type="PANTHER" id="PTHR43133">
    <property type="entry name" value="RNA POLYMERASE ECF-TYPE SIGMA FACTO"/>
    <property type="match status" value="1"/>
</dbReference>
<dbReference type="AlphaFoldDB" id="A0A366IVQ4"/>
<dbReference type="InterPro" id="IPR007627">
    <property type="entry name" value="RNA_pol_sigma70_r2"/>
</dbReference>
<organism evidence="7 8">
    <name type="scientific">Marinomonas rhizomae</name>
    <dbReference type="NCBI Taxonomy" id="491948"/>
    <lineage>
        <taxon>Bacteria</taxon>
        <taxon>Pseudomonadati</taxon>
        <taxon>Pseudomonadota</taxon>
        <taxon>Gammaproteobacteria</taxon>
        <taxon>Oceanospirillales</taxon>
        <taxon>Oceanospirillaceae</taxon>
        <taxon>Marinomonas</taxon>
    </lineage>
</organism>
<evidence type="ECO:0000313" key="7">
    <source>
        <dbReference type="EMBL" id="RBP78250.1"/>
    </source>
</evidence>
<evidence type="ECO:0000256" key="2">
    <source>
        <dbReference type="ARBA" id="ARBA00023015"/>
    </source>
</evidence>
<keyword evidence="4" id="KW-0804">Transcription</keyword>
<dbReference type="Gene3D" id="1.10.10.10">
    <property type="entry name" value="Winged helix-like DNA-binding domain superfamily/Winged helix DNA-binding domain"/>
    <property type="match status" value="1"/>
</dbReference>
<dbReference type="GO" id="GO:0006352">
    <property type="term" value="P:DNA-templated transcription initiation"/>
    <property type="evidence" value="ECO:0007669"/>
    <property type="project" value="InterPro"/>
</dbReference>
<evidence type="ECO:0000256" key="1">
    <source>
        <dbReference type="ARBA" id="ARBA00010641"/>
    </source>
</evidence>
<evidence type="ECO:0000259" key="6">
    <source>
        <dbReference type="Pfam" id="PF08281"/>
    </source>
</evidence>
<protein>
    <submittedName>
        <fullName evidence="7">RNA polymerase sigma-70 factor (ECF subfamily)</fullName>
    </submittedName>
</protein>
<dbReference type="InterPro" id="IPR039425">
    <property type="entry name" value="RNA_pol_sigma-70-like"/>
</dbReference>
<dbReference type="SUPFAM" id="SSF88946">
    <property type="entry name" value="Sigma2 domain of RNA polymerase sigma factors"/>
    <property type="match status" value="1"/>
</dbReference>
<dbReference type="Pfam" id="PF08281">
    <property type="entry name" value="Sigma70_r4_2"/>
    <property type="match status" value="1"/>
</dbReference>
<dbReference type="InterPro" id="IPR036388">
    <property type="entry name" value="WH-like_DNA-bd_sf"/>
</dbReference>
<dbReference type="InterPro" id="IPR014284">
    <property type="entry name" value="RNA_pol_sigma-70_dom"/>
</dbReference>
<dbReference type="CDD" id="cd06171">
    <property type="entry name" value="Sigma70_r4"/>
    <property type="match status" value="1"/>
</dbReference>
<dbReference type="Pfam" id="PF04542">
    <property type="entry name" value="Sigma70_r2"/>
    <property type="match status" value="1"/>
</dbReference>
<feature type="domain" description="RNA polymerase sigma factor 70 region 4 type 2" evidence="6">
    <location>
        <begin position="113"/>
        <end position="165"/>
    </location>
</feature>
<dbReference type="GO" id="GO:0003677">
    <property type="term" value="F:DNA binding"/>
    <property type="evidence" value="ECO:0007669"/>
    <property type="project" value="InterPro"/>
</dbReference>
<name>A0A366IVQ4_9GAMM</name>
<keyword evidence="2" id="KW-0805">Transcription regulation</keyword>
<dbReference type="GO" id="GO:0016987">
    <property type="term" value="F:sigma factor activity"/>
    <property type="evidence" value="ECO:0007669"/>
    <property type="project" value="UniProtKB-KW"/>
</dbReference>
<comment type="caution">
    <text evidence="7">The sequence shown here is derived from an EMBL/GenBank/DDBJ whole genome shotgun (WGS) entry which is preliminary data.</text>
</comment>
<dbReference type="SUPFAM" id="SSF88659">
    <property type="entry name" value="Sigma3 and sigma4 domains of RNA polymerase sigma factors"/>
    <property type="match status" value="1"/>
</dbReference>
<dbReference type="Proteomes" id="UP000252792">
    <property type="component" value="Unassembled WGS sequence"/>
</dbReference>
<reference evidence="7 8" key="1">
    <citation type="submission" date="2018-06" db="EMBL/GenBank/DDBJ databases">
        <title>Genomic Encyclopedia of Type Strains, Phase III (KMG-III): the genomes of soil and plant-associated and newly described type strains.</title>
        <authorList>
            <person name="Whitman W."/>
        </authorList>
    </citation>
    <scope>NUCLEOTIDE SEQUENCE [LARGE SCALE GENOMIC DNA]</scope>
    <source>
        <strain evidence="7 8">CECT 7377</strain>
    </source>
</reference>
<evidence type="ECO:0000259" key="5">
    <source>
        <dbReference type="Pfam" id="PF04542"/>
    </source>
</evidence>
<evidence type="ECO:0000256" key="4">
    <source>
        <dbReference type="ARBA" id="ARBA00023163"/>
    </source>
</evidence>
<accession>A0A366IVQ4</accession>
<dbReference type="InterPro" id="IPR013324">
    <property type="entry name" value="RNA_pol_sigma_r3/r4-like"/>
</dbReference>
<keyword evidence="3" id="KW-0731">Sigma factor</keyword>
<dbReference type="RefSeq" id="WP_113918497.1">
    <property type="nucleotide sequence ID" value="NZ_QNSE01000021.1"/>
</dbReference>
<dbReference type="NCBIfam" id="TIGR02937">
    <property type="entry name" value="sigma70-ECF"/>
    <property type="match status" value="1"/>
</dbReference>
<dbReference type="PANTHER" id="PTHR43133:SF63">
    <property type="entry name" value="RNA POLYMERASE SIGMA FACTOR FECI-RELATED"/>
    <property type="match status" value="1"/>
</dbReference>